<name>A0A0F9RWC8_9ZZZZ</name>
<comment type="caution">
    <text evidence="1">The sequence shown here is derived from an EMBL/GenBank/DDBJ whole genome shotgun (WGS) entry which is preliminary data.</text>
</comment>
<dbReference type="Gene3D" id="6.10.30.10">
    <property type="match status" value="1"/>
</dbReference>
<protein>
    <submittedName>
        <fullName evidence="1">Uncharacterized protein</fullName>
    </submittedName>
</protein>
<reference evidence="1" key="1">
    <citation type="journal article" date="2015" name="Nature">
        <title>Complex archaea that bridge the gap between prokaryotes and eukaryotes.</title>
        <authorList>
            <person name="Spang A."/>
            <person name="Saw J.H."/>
            <person name="Jorgensen S.L."/>
            <person name="Zaremba-Niedzwiedzka K."/>
            <person name="Martijn J."/>
            <person name="Lind A.E."/>
            <person name="van Eijk R."/>
            <person name="Schleper C."/>
            <person name="Guy L."/>
            <person name="Ettema T.J."/>
        </authorList>
    </citation>
    <scope>NUCLEOTIDE SEQUENCE</scope>
</reference>
<proteinExistence type="predicted"/>
<organism evidence="1">
    <name type="scientific">marine sediment metagenome</name>
    <dbReference type="NCBI Taxonomy" id="412755"/>
    <lineage>
        <taxon>unclassified sequences</taxon>
        <taxon>metagenomes</taxon>
        <taxon>ecological metagenomes</taxon>
    </lineage>
</organism>
<gene>
    <name evidence="1" type="ORF">LCGC14_0846590</name>
</gene>
<accession>A0A0F9RWC8</accession>
<evidence type="ECO:0000313" key="1">
    <source>
        <dbReference type="EMBL" id="KKN29206.1"/>
    </source>
</evidence>
<dbReference type="EMBL" id="LAZR01002503">
    <property type="protein sequence ID" value="KKN29206.1"/>
    <property type="molecule type" value="Genomic_DNA"/>
</dbReference>
<sequence>MVRNHNRMVKIRGEDCPKCKSPLYLTVLSSRKFCKNCYEYKDKWVEVKYNGKRIKESWTSRTKRI</sequence>
<dbReference type="AlphaFoldDB" id="A0A0F9RWC8"/>